<keyword evidence="1" id="KW-0560">Oxidoreductase</keyword>
<dbReference type="AlphaFoldDB" id="X0V2A5"/>
<evidence type="ECO:0000256" key="1">
    <source>
        <dbReference type="ARBA" id="ARBA00023002"/>
    </source>
</evidence>
<reference evidence="3" key="1">
    <citation type="journal article" date="2014" name="Front. Microbiol.">
        <title>High frequency of phylogenetically diverse reductive dehalogenase-homologous genes in deep subseafloor sedimentary metagenomes.</title>
        <authorList>
            <person name="Kawai M."/>
            <person name="Futagami T."/>
            <person name="Toyoda A."/>
            <person name="Takaki Y."/>
            <person name="Nishi S."/>
            <person name="Hori S."/>
            <person name="Arai W."/>
            <person name="Tsubouchi T."/>
            <person name="Morono Y."/>
            <person name="Uchiyama I."/>
            <person name="Ito T."/>
            <person name="Fujiyama A."/>
            <person name="Inagaki F."/>
            <person name="Takami H."/>
        </authorList>
    </citation>
    <scope>NUCLEOTIDE SEQUENCE</scope>
    <source>
        <strain evidence="3">Expedition CK06-06</strain>
    </source>
</reference>
<protein>
    <recommendedName>
        <fullName evidence="2">FAD dependent oxidoreductase domain-containing protein</fullName>
    </recommendedName>
</protein>
<dbReference type="InterPro" id="IPR006076">
    <property type="entry name" value="FAD-dep_OxRdtase"/>
</dbReference>
<name>X0V2A5_9ZZZZ</name>
<dbReference type="Pfam" id="PF01266">
    <property type="entry name" value="DAO"/>
    <property type="match status" value="1"/>
</dbReference>
<dbReference type="Gene3D" id="3.50.50.60">
    <property type="entry name" value="FAD/NAD(P)-binding domain"/>
    <property type="match status" value="1"/>
</dbReference>
<feature type="domain" description="FAD dependent oxidoreductase" evidence="2">
    <location>
        <begin position="6"/>
        <end position="221"/>
    </location>
</feature>
<accession>X0V2A5</accession>
<evidence type="ECO:0000313" key="3">
    <source>
        <dbReference type="EMBL" id="GAG12234.1"/>
    </source>
</evidence>
<dbReference type="EMBL" id="BARS01026149">
    <property type="protein sequence ID" value="GAG12234.1"/>
    <property type="molecule type" value="Genomic_DNA"/>
</dbReference>
<dbReference type="PANTHER" id="PTHR13847:SF287">
    <property type="entry name" value="FAD-DEPENDENT OXIDOREDUCTASE DOMAIN-CONTAINING PROTEIN 1"/>
    <property type="match status" value="1"/>
</dbReference>
<dbReference type="Gene3D" id="3.30.9.10">
    <property type="entry name" value="D-Amino Acid Oxidase, subunit A, domain 2"/>
    <property type="match status" value="1"/>
</dbReference>
<gene>
    <name evidence="3" type="ORF">S01H1_41242</name>
</gene>
<dbReference type="GO" id="GO:0005739">
    <property type="term" value="C:mitochondrion"/>
    <property type="evidence" value="ECO:0007669"/>
    <property type="project" value="GOC"/>
</dbReference>
<dbReference type="SUPFAM" id="SSF51905">
    <property type="entry name" value="FAD/NAD(P)-binding domain"/>
    <property type="match status" value="1"/>
</dbReference>
<dbReference type="InterPro" id="IPR036188">
    <property type="entry name" value="FAD/NAD-bd_sf"/>
</dbReference>
<organism evidence="3">
    <name type="scientific">marine sediment metagenome</name>
    <dbReference type="NCBI Taxonomy" id="412755"/>
    <lineage>
        <taxon>unclassified sequences</taxon>
        <taxon>metagenomes</taxon>
        <taxon>ecological metagenomes</taxon>
    </lineage>
</organism>
<feature type="non-terminal residue" evidence="3">
    <location>
        <position position="224"/>
    </location>
</feature>
<comment type="caution">
    <text evidence="3">The sequence shown here is derived from an EMBL/GenBank/DDBJ whole genome shotgun (WGS) entry which is preliminary data.</text>
</comment>
<proteinExistence type="predicted"/>
<dbReference type="PANTHER" id="PTHR13847">
    <property type="entry name" value="SARCOSINE DEHYDROGENASE-RELATED"/>
    <property type="match status" value="1"/>
</dbReference>
<dbReference type="GO" id="GO:0032981">
    <property type="term" value="P:mitochondrial respiratory chain complex I assembly"/>
    <property type="evidence" value="ECO:0007669"/>
    <property type="project" value="TreeGrafter"/>
</dbReference>
<sequence length="224" mass="24626">MRKVYDIVVIGGGIIGSSISYNLVNDGFDGRILVIEKDPSYEFASTTLSAGGVREQFSLPENIKISQYGLNIFENFDELMEVDGDEAHAEFKPRGYLFLASEKNWPMIKKNYEIQKALGADVSLLSIDDLKRLFPHLKTENLAGGSFGSRAGYLDPYGVLQGYIKKGKKLGVEYLHEEVTGIEVKRKKIEGVTTDKGKHIRCGVVVNVAGPYASVVGKMAGIDL</sequence>
<evidence type="ECO:0000259" key="2">
    <source>
        <dbReference type="Pfam" id="PF01266"/>
    </source>
</evidence>
<dbReference type="GO" id="GO:0016491">
    <property type="term" value="F:oxidoreductase activity"/>
    <property type="evidence" value="ECO:0007669"/>
    <property type="project" value="UniProtKB-KW"/>
</dbReference>